<dbReference type="InterPro" id="IPR016208">
    <property type="entry name" value="Ald_Oxase/xanthine_DH-like"/>
</dbReference>
<dbReference type="SMART" id="SM01008">
    <property type="entry name" value="Ald_Xan_dh_C"/>
    <property type="match status" value="1"/>
</dbReference>
<dbReference type="InterPro" id="IPR000674">
    <property type="entry name" value="Ald_Oxase/Xan_DH_a/b"/>
</dbReference>
<keyword evidence="2" id="KW-0560">Oxidoreductase</keyword>
<dbReference type="InterPro" id="IPR046867">
    <property type="entry name" value="AldOxase/xan_DH_MoCoBD2"/>
</dbReference>
<dbReference type="InterPro" id="IPR037165">
    <property type="entry name" value="AldOxase/xan_DH_Mopterin-bd_sf"/>
</dbReference>
<dbReference type="Pfam" id="PF20256">
    <property type="entry name" value="MoCoBD_2"/>
    <property type="match status" value="1"/>
</dbReference>
<name>A0ABN1DGU9_SACER</name>
<protein>
    <submittedName>
        <fullName evidence="4">Xanthine dehydrogenase family protein molybdopterin-binding subunit</fullName>
    </submittedName>
</protein>
<evidence type="ECO:0000313" key="4">
    <source>
        <dbReference type="EMBL" id="GAA0543044.1"/>
    </source>
</evidence>
<dbReference type="Gene3D" id="3.30.365.10">
    <property type="entry name" value="Aldehyde oxidase/xanthine dehydrogenase, molybdopterin binding domain"/>
    <property type="match status" value="4"/>
</dbReference>
<dbReference type="InterPro" id="IPR008274">
    <property type="entry name" value="AldOxase/xan_DH_MoCoBD1"/>
</dbReference>
<accession>A0ABN1DGU9</accession>
<proteinExistence type="predicted"/>
<evidence type="ECO:0000256" key="2">
    <source>
        <dbReference type="ARBA" id="ARBA00023002"/>
    </source>
</evidence>
<reference evidence="4 5" key="1">
    <citation type="journal article" date="2019" name="Int. J. Syst. Evol. Microbiol.">
        <title>The Global Catalogue of Microorganisms (GCM) 10K type strain sequencing project: providing services to taxonomists for standard genome sequencing and annotation.</title>
        <authorList>
            <consortium name="The Broad Institute Genomics Platform"/>
            <consortium name="The Broad Institute Genome Sequencing Center for Infectious Disease"/>
            <person name="Wu L."/>
            <person name="Ma J."/>
        </authorList>
    </citation>
    <scope>NUCLEOTIDE SEQUENCE [LARGE SCALE GENOMIC DNA]</scope>
    <source>
        <strain evidence="4 5">JCM 10303</strain>
    </source>
</reference>
<organism evidence="4 5">
    <name type="scientific">Saccharopolyspora erythraea</name>
    <name type="common">Streptomyces erythraeus</name>
    <dbReference type="NCBI Taxonomy" id="1836"/>
    <lineage>
        <taxon>Bacteria</taxon>
        <taxon>Bacillati</taxon>
        <taxon>Actinomycetota</taxon>
        <taxon>Actinomycetes</taxon>
        <taxon>Pseudonocardiales</taxon>
        <taxon>Pseudonocardiaceae</taxon>
        <taxon>Saccharopolyspora</taxon>
    </lineage>
</organism>
<evidence type="ECO:0000256" key="1">
    <source>
        <dbReference type="ARBA" id="ARBA00022505"/>
    </source>
</evidence>
<evidence type="ECO:0000313" key="5">
    <source>
        <dbReference type="Proteomes" id="UP001500729"/>
    </source>
</evidence>
<gene>
    <name evidence="4" type="ORF">GCM10009533_47550</name>
</gene>
<dbReference type="EMBL" id="BAAAGS010000035">
    <property type="protein sequence ID" value="GAA0543044.1"/>
    <property type="molecule type" value="Genomic_DNA"/>
</dbReference>
<feature type="domain" description="Aldehyde oxidase/xanthine dehydrogenase a/b hammerhead" evidence="3">
    <location>
        <begin position="32"/>
        <end position="146"/>
    </location>
</feature>
<comment type="caution">
    <text evidence="4">The sequence shown here is derived from an EMBL/GenBank/DDBJ whole genome shotgun (WGS) entry which is preliminary data.</text>
</comment>
<dbReference type="Pfam" id="PF01315">
    <property type="entry name" value="Ald_Xan_dh_C"/>
    <property type="match status" value="1"/>
</dbReference>
<dbReference type="Gene3D" id="3.90.1170.50">
    <property type="entry name" value="Aldehyde oxidase/xanthine dehydrogenase, a/b hammerhead"/>
    <property type="match status" value="1"/>
</dbReference>
<sequence>MSTTSAPTAGTAVGHRVIGTSVRRHEDDRLLRGLGRFADDVDRIGQAHARVVRSGSAHAEILGVDTAQARSVPGVLTVITGAELAGIPPIPIRLPRGDEPAESLQPVLAVDRVRYVGEPVAVVVAEDPYTAEDAAELVVVDLRELPAAVEAAGTKPVATLEAGYGDVAGAFAAAEHVVELELEVGRHAAVPLETRGLVAEYDVAARTLQVWGATKVPVFNRGVLARMLGMPQERIRLHAMDTGGGFGARGEFYPEDLLIPWLARHLRRPVKWTEDRAESLVALNHSRQQRHRVAAAFDADARLLALRDEIVHDNGAYLRTHGLLVPELTIGMLPGPYRVPAYHAAVDVVLTNKTPCGTYRAPGRYEGTFAREHLLDVAADRIGIDRAELRRRNLLRADEMPHVRPLRALGTDVVLDAGDYPGLLRTALERTLPWRAEAERLRAEGRTAGFGFAMFLEKSGLGPHETADVLVEPSGLVRVHSGGTSLGQGIETALAQIAADRLGVDYTSVRVVNGDTELQPFGLGSWASRSTVLAGNAVDLAAQAVVERARQVAALMLDVPRAWVEQDGAGFAADGRRVELAEVAAACAPGSRYLEAGVAPGLQARRVFEVDHMTYPYGVHVALVEIDRGTGHVSVLRYLVAYEVGRAINPALVEGQLLGGVAQGLGGAVYENFHYDEQGQPQATTFMDYLLPTAAEVPGVVEALVTEDAPSPDNPLGVKGAGEGGITAVGAAVANAVRDAIGLSGDVGHLPLAPRRVAELAN</sequence>
<keyword evidence="5" id="KW-1185">Reference proteome</keyword>
<keyword evidence="1" id="KW-0500">Molybdenum</keyword>
<dbReference type="SUPFAM" id="SSF56003">
    <property type="entry name" value="Molybdenum cofactor-binding domain"/>
    <property type="match status" value="1"/>
</dbReference>
<dbReference type="SUPFAM" id="SSF54665">
    <property type="entry name" value="CO dehydrogenase molybdoprotein N-domain-like"/>
    <property type="match status" value="1"/>
</dbReference>
<dbReference type="Proteomes" id="UP001500729">
    <property type="component" value="Unassembled WGS sequence"/>
</dbReference>
<dbReference type="PANTHER" id="PTHR11908">
    <property type="entry name" value="XANTHINE DEHYDROGENASE"/>
    <property type="match status" value="1"/>
</dbReference>
<dbReference type="Pfam" id="PF02738">
    <property type="entry name" value="MoCoBD_1"/>
    <property type="match status" value="1"/>
</dbReference>
<dbReference type="PANTHER" id="PTHR11908:SF132">
    <property type="entry name" value="ALDEHYDE OXIDASE 1-RELATED"/>
    <property type="match status" value="1"/>
</dbReference>
<evidence type="ECO:0000259" key="3">
    <source>
        <dbReference type="SMART" id="SM01008"/>
    </source>
</evidence>
<dbReference type="RefSeq" id="WP_009946693.1">
    <property type="nucleotide sequence ID" value="NZ_BAAAGS010000035.1"/>
</dbReference>
<dbReference type="InterPro" id="IPR036856">
    <property type="entry name" value="Ald_Oxase/Xan_DH_a/b_sf"/>
</dbReference>